<dbReference type="Proteomes" id="UP001152795">
    <property type="component" value="Unassembled WGS sequence"/>
</dbReference>
<accession>A0A7D9J4E4</accession>
<dbReference type="EMBL" id="CACRXK020011580">
    <property type="protein sequence ID" value="CAB4021712.1"/>
    <property type="molecule type" value="Genomic_DNA"/>
</dbReference>
<name>A0A7D9J4E4_PARCT</name>
<dbReference type="AlphaFoldDB" id="A0A7D9J4E4"/>
<protein>
    <submittedName>
        <fullName evidence="1">Uncharacterized protein</fullName>
    </submittedName>
</protein>
<evidence type="ECO:0000313" key="2">
    <source>
        <dbReference type="Proteomes" id="UP001152795"/>
    </source>
</evidence>
<organism evidence="1 2">
    <name type="scientific">Paramuricea clavata</name>
    <name type="common">Red gorgonian</name>
    <name type="synonym">Violescent sea-whip</name>
    <dbReference type="NCBI Taxonomy" id="317549"/>
    <lineage>
        <taxon>Eukaryota</taxon>
        <taxon>Metazoa</taxon>
        <taxon>Cnidaria</taxon>
        <taxon>Anthozoa</taxon>
        <taxon>Octocorallia</taxon>
        <taxon>Malacalcyonacea</taxon>
        <taxon>Plexauridae</taxon>
        <taxon>Paramuricea</taxon>
    </lineage>
</organism>
<proteinExistence type="predicted"/>
<reference evidence="1" key="1">
    <citation type="submission" date="2020-04" db="EMBL/GenBank/DDBJ databases">
        <authorList>
            <person name="Alioto T."/>
            <person name="Alioto T."/>
            <person name="Gomez Garrido J."/>
        </authorList>
    </citation>
    <scope>NUCLEOTIDE SEQUENCE</scope>
    <source>
        <strain evidence="1">A484AB</strain>
    </source>
</reference>
<sequence>MIASQINWNALDFVQKRVGSQLRRLKNTKKGVKLSDGKGFGGKGRQSDGKIDILQNYGLAHHLCPDGDDSWCEYKREKESNKHKNGIPQCIVHEIEQVCDDLSNSDLLQKYTHRLTQNVNKCLSGLIWDRCSKTAYVEQSTVAQSTVAQSTVAILNYLTNWSEEHCT</sequence>
<comment type="caution">
    <text evidence="1">The sequence shown here is derived from an EMBL/GenBank/DDBJ whole genome shotgun (WGS) entry which is preliminary data.</text>
</comment>
<evidence type="ECO:0000313" key="1">
    <source>
        <dbReference type="EMBL" id="CAB4021712.1"/>
    </source>
</evidence>
<dbReference type="OrthoDB" id="5972331at2759"/>
<keyword evidence="2" id="KW-1185">Reference proteome</keyword>
<gene>
    <name evidence="1" type="ORF">PACLA_8A020766</name>
</gene>